<evidence type="ECO:0000256" key="1">
    <source>
        <dbReference type="ARBA" id="ARBA00006206"/>
    </source>
</evidence>
<reference evidence="5 6" key="1">
    <citation type="submission" date="2018-11" db="EMBL/GenBank/DDBJ databases">
        <title>Genome sequence of Saitozyma podzolica DSM 27192.</title>
        <authorList>
            <person name="Aliyu H."/>
            <person name="Gorte O."/>
            <person name="Ochsenreither K."/>
        </authorList>
    </citation>
    <scope>NUCLEOTIDE SEQUENCE [LARGE SCALE GENOMIC DNA]</scope>
    <source>
        <strain evidence="5 6">DSM 27192</strain>
    </source>
</reference>
<dbReference type="InterPro" id="IPR011013">
    <property type="entry name" value="Gal_mutarotase_sf_dom"/>
</dbReference>
<dbReference type="Gene3D" id="2.70.98.10">
    <property type="match status" value="1"/>
</dbReference>
<evidence type="ECO:0000256" key="4">
    <source>
        <dbReference type="SAM" id="MobiDB-lite"/>
    </source>
</evidence>
<evidence type="ECO:0000256" key="3">
    <source>
        <dbReference type="ARBA" id="ARBA00023277"/>
    </source>
</evidence>
<dbReference type="Proteomes" id="UP000279259">
    <property type="component" value="Unassembled WGS sequence"/>
</dbReference>
<organism evidence="5 6">
    <name type="scientific">Saitozyma podzolica</name>
    <dbReference type="NCBI Taxonomy" id="1890683"/>
    <lineage>
        <taxon>Eukaryota</taxon>
        <taxon>Fungi</taxon>
        <taxon>Dikarya</taxon>
        <taxon>Basidiomycota</taxon>
        <taxon>Agaricomycotina</taxon>
        <taxon>Tremellomycetes</taxon>
        <taxon>Tremellales</taxon>
        <taxon>Trimorphomycetaceae</taxon>
        <taxon>Saitozyma</taxon>
    </lineage>
</organism>
<protein>
    <recommendedName>
        <fullName evidence="7">Aldose 1-epimerase</fullName>
    </recommendedName>
</protein>
<dbReference type="PANTHER" id="PTHR10091:SF6">
    <property type="entry name" value="1-EPIMERASE, PUTATIVE (AFU_ORTHOLOGUE AFUA_3G13240)-RELATED"/>
    <property type="match status" value="1"/>
</dbReference>
<comment type="caution">
    <text evidence="5">The sequence shown here is derived from an EMBL/GenBank/DDBJ whole genome shotgun (WGS) entry which is preliminary data.</text>
</comment>
<dbReference type="InterPro" id="IPR014718">
    <property type="entry name" value="GH-type_carb-bd"/>
</dbReference>
<evidence type="ECO:0000313" key="5">
    <source>
        <dbReference type="EMBL" id="RSH95401.1"/>
    </source>
</evidence>
<sequence>MRQPNSGLISSMSSGHDEQGISGETRGCVQGHNDGPHPAIADGGDDPLTPHTIYAYGINATFIGYGARLTSLYVHDRDNTPRDVVVGYDDPAQYVKDTATNHTYFGAIVGRYANRIKNGTFTIDGQSYQIPENENGGHDTLHGGAVGYDARNWTVTQSDTSSITFGLYDPDGDQGFPGAVMNYVTYTLSASPTRLTARIVSISLEQATPIMPSTHIYWNLGAFATPTVLNDTLSMPYAERIIDIDSIEVPTGGLASVKYPSQSASLPLNFTAPKQIWEGALSSQQCGYGCTGIDNAFILDRPVWSGPDSADLTMLQMSSPSTGIRMTMRTNGQSLQIYSCVGQNGTIPIKASQMGSGVQSVEKYGCLVIEPQQWIDGINHPEWGQLGRQIFSPATGPNDNWAEYTFDTV</sequence>
<dbReference type="SUPFAM" id="SSF74650">
    <property type="entry name" value="Galactose mutarotase-like"/>
    <property type="match status" value="1"/>
</dbReference>
<dbReference type="GO" id="GO:0006006">
    <property type="term" value="P:glucose metabolic process"/>
    <property type="evidence" value="ECO:0007669"/>
    <property type="project" value="TreeGrafter"/>
</dbReference>
<evidence type="ECO:0000256" key="2">
    <source>
        <dbReference type="ARBA" id="ARBA00023235"/>
    </source>
</evidence>
<dbReference type="GO" id="GO:0033499">
    <property type="term" value="P:galactose catabolic process via UDP-galactose, Leloir pathway"/>
    <property type="evidence" value="ECO:0007669"/>
    <property type="project" value="TreeGrafter"/>
</dbReference>
<keyword evidence="2" id="KW-0413">Isomerase</keyword>
<evidence type="ECO:0008006" key="7">
    <source>
        <dbReference type="Google" id="ProtNLM"/>
    </source>
</evidence>
<feature type="compositionally biased region" description="Polar residues" evidence="4">
    <location>
        <begin position="1"/>
        <end position="14"/>
    </location>
</feature>
<dbReference type="AlphaFoldDB" id="A0A427YWR6"/>
<feature type="region of interest" description="Disordered" evidence="4">
    <location>
        <begin position="1"/>
        <end position="46"/>
    </location>
</feature>
<keyword evidence="6" id="KW-1185">Reference proteome</keyword>
<dbReference type="EMBL" id="RSCD01000001">
    <property type="protein sequence ID" value="RSH95401.1"/>
    <property type="molecule type" value="Genomic_DNA"/>
</dbReference>
<dbReference type="Pfam" id="PF01263">
    <property type="entry name" value="Aldose_epim"/>
    <property type="match status" value="1"/>
</dbReference>
<proteinExistence type="inferred from homology"/>
<accession>A0A427YWR6</accession>
<dbReference type="InterPro" id="IPR008183">
    <property type="entry name" value="Aldose_1/G6P_1-epimerase"/>
</dbReference>
<dbReference type="STRING" id="1890683.A0A427YWR6"/>
<evidence type="ECO:0000313" key="6">
    <source>
        <dbReference type="Proteomes" id="UP000279259"/>
    </source>
</evidence>
<dbReference type="CDD" id="cd09019">
    <property type="entry name" value="galactose_mutarotase_like"/>
    <property type="match status" value="1"/>
</dbReference>
<dbReference type="OrthoDB" id="274691at2759"/>
<dbReference type="GO" id="GO:0004034">
    <property type="term" value="F:aldose 1-epimerase activity"/>
    <property type="evidence" value="ECO:0007669"/>
    <property type="project" value="TreeGrafter"/>
</dbReference>
<dbReference type="GO" id="GO:0030246">
    <property type="term" value="F:carbohydrate binding"/>
    <property type="evidence" value="ECO:0007669"/>
    <property type="project" value="InterPro"/>
</dbReference>
<dbReference type="InterPro" id="IPR047215">
    <property type="entry name" value="Galactose_mutarotase-like"/>
</dbReference>
<comment type="similarity">
    <text evidence="1">Belongs to the aldose epimerase family.</text>
</comment>
<name>A0A427YWR6_9TREE</name>
<dbReference type="PANTHER" id="PTHR10091">
    <property type="entry name" value="ALDOSE-1-EPIMERASE"/>
    <property type="match status" value="1"/>
</dbReference>
<keyword evidence="3" id="KW-0119">Carbohydrate metabolism</keyword>
<gene>
    <name evidence="5" type="ORF">EHS25_000488</name>
</gene>